<organism evidence="1 2">
    <name type="scientific">Paenibacillus lemnae</name>
    <dbReference type="NCBI Taxonomy" id="1330551"/>
    <lineage>
        <taxon>Bacteria</taxon>
        <taxon>Bacillati</taxon>
        <taxon>Bacillota</taxon>
        <taxon>Bacilli</taxon>
        <taxon>Bacillales</taxon>
        <taxon>Paenibacillaceae</taxon>
        <taxon>Paenibacillus</taxon>
    </lineage>
</organism>
<name>A0A848MDF6_PAELE</name>
<comment type="caution">
    <text evidence="1">The sequence shown here is derived from an EMBL/GenBank/DDBJ whole genome shotgun (WGS) entry which is preliminary data.</text>
</comment>
<keyword evidence="2" id="KW-1185">Reference proteome</keyword>
<dbReference type="AlphaFoldDB" id="A0A848MDF6"/>
<proteinExistence type="predicted"/>
<dbReference type="Proteomes" id="UP000565468">
    <property type="component" value="Unassembled WGS sequence"/>
</dbReference>
<evidence type="ECO:0000313" key="1">
    <source>
        <dbReference type="EMBL" id="NMO98279.1"/>
    </source>
</evidence>
<sequence length="183" mass="21684">MSIYCSIKLTEDTQFDLYSEYPLKNKLDEISVIFKEKNNEVCIFRDTIQEAVTTIYRGLSKCVTNQMTLNSTLDIGRVGEKWNIWTNDLSDEVDEDEEDVYQQYWIWSSRDFQTWVYQKGGKSYVELSPSYRWHYLEPIENEVVITFEEFMKGYKPIVIEITSEKLTKVLDLLKKIKHDLGIS</sequence>
<reference evidence="1 2" key="1">
    <citation type="submission" date="2020-04" db="EMBL/GenBank/DDBJ databases">
        <title>Paenibacillus algicola sp. nov., a novel marine bacterium producing alginate lyase.</title>
        <authorList>
            <person name="Huang H."/>
        </authorList>
    </citation>
    <scope>NUCLEOTIDE SEQUENCE [LARGE SCALE GENOMIC DNA]</scope>
    <source>
        <strain evidence="1 2">L7-75</strain>
    </source>
</reference>
<protein>
    <submittedName>
        <fullName evidence="1">Uncharacterized protein</fullName>
    </submittedName>
</protein>
<accession>A0A848MDF6</accession>
<dbReference type="EMBL" id="JABBPN010000041">
    <property type="protein sequence ID" value="NMO98279.1"/>
    <property type="molecule type" value="Genomic_DNA"/>
</dbReference>
<evidence type="ECO:0000313" key="2">
    <source>
        <dbReference type="Proteomes" id="UP000565468"/>
    </source>
</evidence>
<gene>
    <name evidence="1" type="ORF">HII30_21280</name>
</gene>